<evidence type="ECO:0000256" key="1">
    <source>
        <dbReference type="SAM" id="Coils"/>
    </source>
</evidence>
<keyword evidence="3" id="KW-1185">Reference proteome</keyword>
<gene>
    <name evidence="2" type="ORF">RRF57_009580</name>
</gene>
<evidence type="ECO:0000313" key="2">
    <source>
        <dbReference type="EMBL" id="KAK5633866.1"/>
    </source>
</evidence>
<dbReference type="Proteomes" id="UP001305414">
    <property type="component" value="Unassembled WGS sequence"/>
</dbReference>
<dbReference type="EMBL" id="JAWHQM010000036">
    <property type="protein sequence ID" value="KAK5633866.1"/>
    <property type="molecule type" value="Genomic_DNA"/>
</dbReference>
<dbReference type="AlphaFoldDB" id="A0AAN7UX18"/>
<proteinExistence type="predicted"/>
<accession>A0AAN7UX18</accession>
<reference evidence="2 3" key="1">
    <citation type="submission" date="2023-10" db="EMBL/GenBank/DDBJ databases">
        <title>Draft genome sequence of Xylaria bambusicola isolate GMP-LS, the root and basal stem rot pathogen of sugarcane in Indonesia.</title>
        <authorList>
            <person name="Selvaraj P."/>
            <person name="Muralishankar V."/>
            <person name="Muruganantham S."/>
            <person name="Sp S."/>
            <person name="Haryani S."/>
            <person name="Lau K.J.X."/>
            <person name="Naqvi N.I."/>
        </authorList>
    </citation>
    <scope>NUCLEOTIDE SEQUENCE [LARGE SCALE GENOMIC DNA]</scope>
    <source>
        <strain evidence="2">GMP-LS</strain>
    </source>
</reference>
<comment type="caution">
    <text evidence="2">The sequence shown here is derived from an EMBL/GenBank/DDBJ whole genome shotgun (WGS) entry which is preliminary data.</text>
</comment>
<protein>
    <submittedName>
        <fullName evidence="2">Uncharacterized protein</fullName>
    </submittedName>
</protein>
<sequence>MVAFLERRGGNYMPAQRLVTRKAAKALDQQAEKIAFLEAKVKTLQARLKKSIKKKRKKVKPAPGRRFAMMADVRVTDLS</sequence>
<keyword evidence="1" id="KW-0175">Coiled coil</keyword>
<name>A0AAN7UX18_9PEZI</name>
<evidence type="ECO:0000313" key="3">
    <source>
        <dbReference type="Proteomes" id="UP001305414"/>
    </source>
</evidence>
<organism evidence="2 3">
    <name type="scientific">Xylaria bambusicola</name>
    <dbReference type="NCBI Taxonomy" id="326684"/>
    <lineage>
        <taxon>Eukaryota</taxon>
        <taxon>Fungi</taxon>
        <taxon>Dikarya</taxon>
        <taxon>Ascomycota</taxon>
        <taxon>Pezizomycotina</taxon>
        <taxon>Sordariomycetes</taxon>
        <taxon>Xylariomycetidae</taxon>
        <taxon>Xylariales</taxon>
        <taxon>Xylariaceae</taxon>
        <taxon>Xylaria</taxon>
    </lineage>
</organism>
<feature type="coiled-coil region" evidence="1">
    <location>
        <begin position="27"/>
        <end position="54"/>
    </location>
</feature>